<dbReference type="SUPFAM" id="SSF56801">
    <property type="entry name" value="Acetyl-CoA synthetase-like"/>
    <property type="match status" value="1"/>
</dbReference>
<dbReference type="GO" id="GO:0016878">
    <property type="term" value="F:acid-thiol ligase activity"/>
    <property type="evidence" value="ECO:0007669"/>
    <property type="project" value="UniProtKB-ARBA"/>
</dbReference>
<dbReference type="InterPro" id="IPR045851">
    <property type="entry name" value="AMP-bd_C_sf"/>
</dbReference>
<dbReference type="Proteomes" id="UP000095039">
    <property type="component" value="Unassembled WGS sequence"/>
</dbReference>
<evidence type="ECO:0000313" key="2">
    <source>
        <dbReference type="EMBL" id="OEE58963.1"/>
    </source>
</evidence>
<organism evidence="2 3">
    <name type="scientific">Enterovibrio norvegicus FF-454</name>
    <dbReference type="NCBI Taxonomy" id="1185651"/>
    <lineage>
        <taxon>Bacteria</taxon>
        <taxon>Pseudomonadati</taxon>
        <taxon>Pseudomonadota</taxon>
        <taxon>Gammaproteobacteria</taxon>
        <taxon>Vibrionales</taxon>
        <taxon>Vibrionaceae</taxon>
        <taxon>Enterovibrio</taxon>
    </lineage>
</organism>
<dbReference type="CDD" id="cd04433">
    <property type="entry name" value="AFD_class_I"/>
    <property type="match status" value="1"/>
</dbReference>
<dbReference type="PANTHER" id="PTHR43767">
    <property type="entry name" value="LONG-CHAIN-FATTY-ACID--COA LIGASE"/>
    <property type="match status" value="1"/>
</dbReference>
<evidence type="ECO:0000313" key="3">
    <source>
        <dbReference type="Proteomes" id="UP000095039"/>
    </source>
</evidence>
<dbReference type="EMBL" id="AJWN02000090">
    <property type="protein sequence ID" value="OEE58963.1"/>
    <property type="molecule type" value="Genomic_DNA"/>
</dbReference>
<dbReference type="AlphaFoldDB" id="A0A1E5C0D0"/>
<accession>A0A1E5C0D0</accession>
<dbReference type="InterPro" id="IPR050237">
    <property type="entry name" value="ATP-dep_AMP-bd_enzyme"/>
</dbReference>
<dbReference type="InterPro" id="IPR000873">
    <property type="entry name" value="AMP-dep_synth/lig_dom"/>
</dbReference>
<name>A0A1E5C0D0_9GAMM</name>
<dbReference type="Pfam" id="PF00501">
    <property type="entry name" value="AMP-binding"/>
    <property type="match status" value="1"/>
</dbReference>
<dbReference type="InterPro" id="IPR042099">
    <property type="entry name" value="ANL_N_sf"/>
</dbReference>
<dbReference type="PANTHER" id="PTHR43767:SF1">
    <property type="entry name" value="NONRIBOSOMAL PEPTIDE SYNTHASE PES1 (EUROFUNG)-RELATED"/>
    <property type="match status" value="1"/>
</dbReference>
<comment type="caution">
    <text evidence="2">The sequence shown here is derived from an EMBL/GenBank/DDBJ whole genome shotgun (WGS) entry which is preliminary data.</text>
</comment>
<dbReference type="InterPro" id="IPR020845">
    <property type="entry name" value="AMP-binding_CS"/>
</dbReference>
<protein>
    <submittedName>
        <fullName evidence="2">Long-chain fatty acid--CoA ligase</fullName>
    </submittedName>
</protein>
<dbReference type="PROSITE" id="PS00455">
    <property type="entry name" value="AMP_BINDING"/>
    <property type="match status" value="1"/>
</dbReference>
<proteinExistence type="predicted"/>
<reference evidence="2 3" key="1">
    <citation type="journal article" date="2012" name="Science">
        <title>Ecological populations of bacteria act as socially cohesive units of antibiotic production and resistance.</title>
        <authorList>
            <person name="Cordero O.X."/>
            <person name="Wildschutte H."/>
            <person name="Kirkup B."/>
            <person name="Proehl S."/>
            <person name="Ngo L."/>
            <person name="Hussain F."/>
            <person name="Le Roux F."/>
            <person name="Mincer T."/>
            <person name="Polz M.F."/>
        </authorList>
    </citation>
    <scope>NUCLEOTIDE SEQUENCE [LARGE SCALE GENOMIC DNA]</scope>
    <source>
        <strain evidence="2 3">FF-454</strain>
    </source>
</reference>
<dbReference type="Gene3D" id="3.30.300.30">
    <property type="match status" value="1"/>
</dbReference>
<gene>
    <name evidence="2" type="ORF">A1OK_02860</name>
</gene>
<feature type="domain" description="AMP-dependent synthetase/ligase" evidence="1">
    <location>
        <begin position="14"/>
        <end position="387"/>
    </location>
</feature>
<evidence type="ECO:0000259" key="1">
    <source>
        <dbReference type="Pfam" id="PF00501"/>
    </source>
</evidence>
<dbReference type="Gene3D" id="3.40.50.12780">
    <property type="entry name" value="N-terminal domain of ligase-like"/>
    <property type="match status" value="1"/>
</dbReference>
<sequence length="552" mass="61996">MKTTLYDQLLHIQQQHPTKVCLRDAKNDWTFSDLLDKTNRHAEALTQEGLGLGDRLLYIAGRGMNTLPLLLAASKLGVLFATIDARADQTKNQAIIDQFEADILLIAPEHASKAMYQLSYYRELGCTVNSNADNSNADTSNTEQRHAFGAPGWLRNDRATGVCDTAVATQQRSRKPVASDIGLVFFTSGSTGRSKGVALSHSNVLFAAQSIIEYLEIDADDVIYNALPLNFDYGFYQILFPLFTGCQTFLTHSFMIPQKNLMEVQKINATHFPIVPSMARLIKQFGAAKALESVTTITNTGEAIHRGEVEYMQNIFPHCRFFSMYGLTECKRTTWLHPDEYAKKPDSVGIAIPGTRIEILDENNQPVPAGTEGQIVVSGPHVMTEYLDNPEATRKALFFDENDRQKKLATGDFGRMDSEGYLYLSGRKDEVFKIDGLKYSCKEHEQWLKSQPEVRDACILVNPDTLEITAFIVEEIGERMTEGMIRERRLKTCALSSHLPKHVERLTDIPINDNGKHNKQRLKQGLQQGDLAQWQLPDSLTHVQPRQLAETL</sequence>
<keyword evidence="3" id="KW-1185">Reference proteome</keyword>
<dbReference type="RefSeq" id="WP_016961193.1">
    <property type="nucleotide sequence ID" value="NZ_AJWN02000090.1"/>
</dbReference>
<keyword evidence="2" id="KW-0436">Ligase</keyword>